<dbReference type="GO" id="GO:0004362">
    <property type="term" value="F:glutathione-disulfide reductase (NADPH) activity"/>
    <property type="evidence" value="ECO:0007669"/>
    <property type="project" value="UniProtKB-EC"/>
</dbReference>
<evidence type="ECO:0000259" key="12">
    <source>
        <dbReference type="Pfam" id="PF02852"/>
    </source>
</evidence>
<dbReference type="Gene3D" id="3.50.50.60">
    <property type="entry name" value="FAD/NAD(P)-binding domain"/>
    <property type="match status" value="2"/>
</dbReference>
<keyword evidence="3 8" id="KW-0274">FAD</keyword>
<dbReference type="FunFam" id="3.30.390.30:FF:000003">
    <property type="entry name" value="Glutathione reductase"/>
    <property type="match status" value="1"/>
</dbReference>
<name>A0A8K1FH51_PYTOL</name>
<dbReference type="InterPro" id="IPR004099">
    <property type="entry name" value="Pyr_nucl-diS_OxRdtase_dimer"/>
</dbReference>
<keyword evidence="4 10" id="KW-0560">Oxidoreductase</keyword>
<dbReference type="GO" id="GO:0005829">
    <property type="term" value="C:cytosol"/>
    <property type="evidence" value="ECO:0007669"/>
    <property type="project" value="TreeGrafter"/>
</dbReference>
<dbReference type="GO" id="GO:0050661">
    <property type="term" value="F:NADP binding"/>
    <property type="evidence" value="ECO:0007669"/>
    <property type="project" value="InterPro"/>
</dbReference>
<feature type="domain" description="Pyridine nucleotide-disulphide oxidoreductase dimerisation" evidence="12">
    <location>
        <begin position="373"/>
        <end position="492"/>
    </location>
</feature>
<evidence type="ECO:0000256" key="6">
    <source>
        <dbReference type="ARBA" id="ARBA00023284"/>
    </source>
</evidence>
<feature type="binding site" evidence="8">
    <location>
        <position position="337"/>
    </location>
    <ligand>
        <name>FAD</name>
        <dbReference type="ChEBI" id="CHEBI:57692"/>
    </ligand>
</feature>
<keyword evidence="2 10" id="KW-0285">Flavoprotein</keyword>
<dbReference type="InterPro" id="IPR006322">
    <property type="entry name" value="Glutathione_Rdtase_euk/bac"/>
</dbReference>
<dbReference type="GO" id="GO:0006749">
    <property type="term" value="P:glutathione metabolic process"/>
    <property type="evidence" value="ECO:0007669"/>
    <property type="project" value="InterPro"/>
</dbReference>
<dbReference type="Gene3D" id="3.30.390.30">
    <property type="match status" value="1"/>
</dbReference>
<dbReference type="GO" id="GO:0034599">
    <property type="term" value="P:cellular response to oxidative stress"/>
    <property type="evidence" value="ECO:0007669"/>
    <property type="project" value="TreeGrafter"/>
</dbReference>
<keyword evidence="6 10" id="KW-0676">Redox-active center</keyword>
<dbReference type="NCBIfam" id="TIGR01421">
    <property type="entry name" value="gluta_reduc_1"/>
    <property type="match status" value="1"/>
</dbReference>
<evidence type="ECO:0000256" key="9">
    <source>
        <dbReference type="PIRSR" id="PIRSR000350-4"/>
    </source>
</evidence>
<dbReference type="Pfam" id="PF07992">
    <property type="entry name" value="Pyr_redox_2"/>
    <property type="match status" value="1"/>
</dbReference>
<sequence length="503" mass="54065">MLAIRRLSGAWRRSAAVNARAFSTGSEEYDYLVIGAGSGGMASSRRAATYGDTRVAVVEMARLGGTCVNVGCVPKKIMYLAANMGHLLHRDLLYYGFENAEGGHLADKTTFHWDKLKERRDAYVARLNGIYSRNLANSKVEHIQGTATFNSKGNVEVDGKELLAKNVLIAVGGKPHIPDIPGKEHCIDSDGFFELEELPKKVAVVGAGYIAVELAGVLHGLGSDTTIFCRKDGVLRGFDELIRSTLHDAMAKDGLHLRPHSNVAEVVKEADGTKTLVLQDGSRHSGFDSIINAAGRVPLTDELNLKAAGVETDKNGYIKVDEYQRTTAQKNIFAVGDVCGTAALTPVAIAAGRRLADRLFDGKKNAKISYENIPTVVFSHPPIGTVGLTDAEARAKYGDEEIKTYTSRFVNMHYGIINELDAEGNAKPKPITAMKLVCVGKDEKVVGLHIIGMAADEMLQGFGVAVKMGATKADFDNCIAIHPTAAEELVTLAPWGLSGQQEA</sequence>
<dbReference type="PANTHER" id="PTHR42737">
    <property type="entry name" value="GLUTATHIONE REDUCTASE"/>
    <property type="match status" value="1"/>
</dbReference>
<protein>
    <recommendedName>
        <fullName evidence="11">Glutathione reductase</fullName>
        <ecNumber evidence="11">1.8.1.7</ecNumber>
    </recommendedName>
</protein>
<feature type="domain" description="FAD/NAD(P)-binding" evidence="13">
    <location>
        <begin position="29"/>
        <end position="352"/>
    </location>
</feature>
<evidence type="ECO:0000313" key="15">
    <source>
        <dbReference type="Proteomes" id="UP000794436"/>
    </source>
</evidence>
<dbReference type="EC" id="1.8.1.7" evidence="11"/>
<dbReference type="PRINTS" id="PR00411">
    <property type="entry name" value="PNDRDTASEI"/>
</dbReference>
<dbReference type="NCBIfam" id="NF004776">
    <property type="entry name" value="PRK06116.1"/>
    <property type="match status" value="1"/>
</dbReference>
<dbReference type="PROSITE" id="PS00076">
    <property type="entry name" value="PYRIDINE_REDOX_1"/>
    <property type="match status" value="1"/>
</dbReference>
<dbReference type="GO" id="GO:0045454">
    <property type="term" value="P:cell redox homeostasis"/>
    <property type="evidence" value="ECO:0007669"/>
    <property type="project" value="InterPro"/>
</dbReference>
<feature type="binding site" evidence="8">
    <location>
        <position position="295"/>
    </location>
    <ligand>
        <name>NAD(+)</name>
        <dbReference type="ChEBI" id="CHEBI:57540"/>
    </ligand>
</feature>
<comment type="cofactor">
    <cofactor evidence="8">
        <name>FAD</name>
        <dbReference type="ChEBI" id="CHEBI:57692"/>
    </cofactor>
    <text evidence="8">Binds 1 FAD per subunit.</text>
</comment>
<comment type="caution">
    <text evidence="14">The sequence shown here is derived from an EMBL/GenBank/DDBJ whole genome shotgun (WGS) entry which is preliminary data.</text>
</comment>
<dbReference type="InterPro" id="IPR046952">
    <property type="entry name" value="GSHR/TRXR-like"/>
</dbReference>
<comment type="function">
    <text evidence="11">Catalyzes the reduction of glutathione disulfide (GSSG) to reduced glutathione (GSH). Constitutes the major mechanism to maintain a high GSH:GSSG ratio in the cytosol.</text>
</comment>
<dbReference type="InterPro" id="IPR036188">
    <property type="entry name" value="FAD/NAD-bd_sf"/>
</dbReference>
<evidence type="ECO:0000256" key="8">
    <source>
        <dbReference type="PIRSR" id="PIRSR000350-3"/>
    </source>
</evidence>
<keyword evidence="8" id="KW-0547">Nucleotide-binding</keyword>
<feature type="binding site" evidence="8">
    <location>
        <position position="76"/>
    </location>
    <ligand>
        <name>FAD</name>
        <dbReference type="ChEBI" id="CHEBI:57692"/>
    </ligand>
</feature>
<keyword evidence="15" id="KW-1185">Reference proteome</keyword>
<dbReference type="GO" id="GO:0005739">
    <property type="term" value="C:mitochondrion"/>
    <property type="evidence" value="ECO:0007669"/>
    <property type="project" value="TreeGrafter"/>
</dbReference>
<comment type="catalytic activity">
    <reaction evidence="11">
        <text>2 glutathione + NADP(+) = glutathione disulfide + NADPH + H(+)</text>
        <dbReference type="Rhea" id="RHEA:11740"/>
        <dbReference type="ChEBI" id="CHEBI:15378"/>
        <dbReference type="ChEBI" id="CHEBI:57783"/>
        <dbReference type="ChEBI" id="CHEBI:57925"/>
        <dbReference type="ChEBI" id="CHEBI:58297"/>
        <dbReference type="ChEBI" id="CHEBI:58349"/>
        <dbReference type="EC" id="1.8.1.7"/>
    </reaction>
</comment>
<dbReference type="SUPFAM" id="SSF51905">
    <property type="entry name" value="FAD/NAD(P)-binding domain"/>
    <property type="match status" value="1"/>
</dbReference>
<dbReference type="InterPro" id="IPR012999">
    <property type="entry name" value="Pyr_OxRdtase_I_AS"/>
</dbReference>
<dbReference type="PANTHER" id="PTHR42737:SF2">
    <property type="entry name" value="GLUTATHIONE REDUCTASE"/>
    <property type="match status" value="1"/>
</dbReference>
<comment type="similarity">
    <text evidence="1 10">Belongs to the class-I pyridine nucleotide-disulfide oxidoreductase family.</text>
</comment>
<dbReference type="InterPro" id="IPR016156">
    <property type="entry name" value="FAD/NAD-linked_Rdtase_dimer_sf"/>
</dbReference>
<reference evidence="14" key="1">
    <citation type="submission" date="2019-03" db="EMBL/GenBank/DDBJ databases">
        <title>Long read genome sequence of the mycoparasitic Pythium oligandrum ATCC 38472 isolated from sugarbeet rhizosphere.</title>
        <authorList>
            <person name="Gaulin E."/>
        </authorList>
    </citation>
    <scope>NUCLEOTIDE SEQUENCE</scope>
    <source>
        <strain evidence="14">ATCC 38472_TT</strain>
    </source>
</reference>
<keyword evidence="5" id="KW-1015">Disulfide bond</keyword>
<dbReference type="InterPro" id="IPR023753">
    <property type="entry name" value="FAD/NAD-binding_dom"/>
</dbReference>
<dbReference type="PRINTS" id="PR00368">
    <property type="entry name" value="FADPNR"/>
</dbReference>
<dbReference type="GO" id="GO:0050660">
    <property type="term" value="F:flavin adenine dinucleotide binding"/>
    <property type="evidence" value="ECO:0007669"/>
    <property type="project" value="InterPro"/>
</dbReference>
<proteinExistence type="inferred from homology"/>
<dbReference type="OrthoDB" id="5956163at2759"/>
<accession>A0A8K1FH51</accession>
<evidence type="ECO:0000313" key="14">
    <source>
        <dbReference type="EMBL" id="TMW58423.1"/>
    </source>
</evidence>
<dbReference type="FunFam" id="3.50.50.60:FF:000306">
    <property type="entry name" value="Glutathione reductase"/>
    <property type="match status" value="1"/>
</dbReference>
<keyword evidence="11" id="KW-0963">Cytoplasm</keyword>
<dbReference type="InterPro" id="IPR001100">
    <property type="entry name" value="Pyr_nuc-diS_OxRdtase"/>
</dbReference>
<evidence type="ECO:0000256" key="10">
    <source>
        <dbReference type="RuleBase" id="RU003691"/>
    </source>
</evidence>
<evidence type="ECO:0000256" key="5">
    <source>
        <dbReference type="ARBA" id="ARBA00023157"/>
    </source>
</evidence>
<comment type="subcellular location">
    <subcellularLocation>
        <location evidence="11">Cytoplasm</location>
    </subcellularLocation>
</comment>
<evidence type="ECO:0000256" key="1">
    <source>
        <dbReference type="ARBA" id="ARBA00007532"/>
    </source>
</evidence>
<gene>
    <name evidence="14" type="ORF">Poli38472_009982</name>
</gene>
<dbReference type="Proteomes" id="UP000794436">
    <property type="component" value="Unassembled WGS sequence"/>
</dbReference>
<feature type="binding site" evidence="8">
    <location>
        <begin position="206"/>
        <end position="213"/>
    </location>
    <ligand>
        <name>NAD(+)</name>
        <dbReference type="ChEBI" id="CHEBI:57540"/>
    </ligand>
</feature>
<feature type="disulfide bond" description="Redox-active" evidence="9">
    <location>
        <begin position="67"/>
        <end position="72"/>
    </location>
</feature>
<dbReference type="Pfam" id="PF02852">
    <property type="entry name" value="Pyr_redox_dim"/>
    <property type="match status" value="1"/>
</dbReference>
<evidence type="ECO:0000256" key="7">
    <source>
        <dbReference type="PIRSR" id="PIRSR000350-2"/>
    </source>
</evidence>
<evidence type="ECO:0000256" key="4">
    <source>
        <dbReference type="ARBA" id="ARBA00023002"/>
    </source>
</evidence>
<dbReference type="SUPFAM" id="SSF55424">
    <property type="entry name" value="FAD/NAD-linked reductases, dimerisation (C-terminal) domain"/>
    <property type="match status" value="1"/>
</dbReference>
<organism evidence="14 15">
    <name type="scientific">Pythium oligandrum</name>
    <name type="common">Mycoparasitic fungus</name>
    <dbReference type="NCBI Taxonomy" id="41045"/>
    <lineage>
        <taxon>Eukaryota</taxon>
        <taxon>Sar</taxon>
        <taxon>Stramenopiles</taxon>
        <taxon>Oomycota</taxon>
        <taxon>Peronosporomycetes</taxon>
        <taxon>Pythiales</taxon>
        <taxon>Pythiaceae</taxon>
        <taxon>Pythium</taxon>
    </lineage>
</organism>
<dbReference type="AlphaFoldDB" id="A0A8K1FH51"/>
<dbReference type="EMBL" id="SPLM01000111">
    <property type="protein sequence ID" value="TMW58423.1"/>
    <property type="molecule type" value="Genomic_DNA"/>
</dbReference>
<evidence type="ECO:0000256" key="3">
    <source>
        <dbReference type="ARBA" id="ARBA00022827"/>
    </source>
</evidence>
<feature type="active site" description="Proton acceptor" evidence="7">
    <location>
        <position position="482"/>
    </location>
</feature>
<evidence type="ECO:0000259" key="13">
    <source>
        <dbReference type="Pfam" id="PF07992"/>
    </source>
</evidence>
<evidence type="ECO:0000256" key="11">
    <source>
        <dbReference type="RuleBase" id="RU365016"/>
    </source>
</evidence>
<evidence type="ECO:0000256" key="2">
    <source>
        <dbReference type="ARBA" id="ARBA00022630"/>
    </source>
</evidence>
<dbReference type="PIRSF" id="PIRSF000350">
    <property type="entry name" value="Mercury_reductase_MerA"/>
    <property type="match status" value="1"/>
</dbReference>
<keyword evidence="11" id="KW-0521">NADP</keyword>
<keyword evidence="8" id="KW-0520">NAD</keyword>